<dbReference type="InterPro" id="IPR036728">
    <property type="entry name" value="PBP_GOBP_sf"/>
</dbReference>
<dbReference type="PANTHER" id="PTHR11857:SF42">
    <property type="entry name" value="GENERAL ODORANT-BINDING PROTEIN 19D-RELATED"/>
    <property type="match status" value="1"/>
</dbReference>
<accession>A0A097QH60</accession>
<dbReference type="CDD" id="cd23992">
    <property type="entry name" value="PBP_GOBP"/>
    <property type="match status" value="1"/>
</dbReference>
<organism evidence="3">
    <name type="scientific">Euschistus heros</name>
    <name type="common">Neotropical brown stink bug</name>
    <dbReference type="NCBI Taxonomy" id="437493"/>
    <lineage>
        <taxon>Eukaryota</taxon>
        <taxon>Metazoa</taxon>
        <taxon>Ecdysozoa</taxon>
        <taxon>Arthropoda</taxon>
        <taxon>Hexapoda</taxon>
        <taxon>Insecta</taxon>
        <taxon>Pterygota</taxon>
        <taxon>Neoptera</taxon>
        <taxon>Paraneoptera</taxon>
        <taxon>Hemiptera</taxon>
        <taxon>Heteroptera</taxon>
        <taxon>Panheteroptera</taxon>
        <taxon>Pentatomomorpha</taxon>
        <taxon>Pentatomoidea</taxon>
        <taxon>Pentatomidae</taxon>
        <taxon>Pentatominae</taxon>
        <taxon>Euschistus</taxon>
    </lineage>
</organism>
<dbReference type="PANTHER" id="PTHR11857">
    <property type="entry name" value="ODORANT BINDING PROTEIN-RELATED"/>
    <property type="match status" value="1"/>
</dbReference>
<dbReference type="InterPro" id="IPR006170">
    <property type="entry name" value="PBP/GOBP"/>
</dbReference>
<feature type="signal peptide" evidence="2">
    <location>
        <begin position="1"/>
        <end position="19"/>
    </location>
</feature>
<evidence type="ECO:0000256" key="2">
    <source>
        <dbReference type="SAM" id="SignalP"/>
    </source>
</evidence>
<name>A0A097QH60_EUSHE</name>
<evidence type="ECO:0000313" key="3">
    <source>
        <dbReference type="EMBL" id="AIU64820.1"/>
    </source>
</evidence>
<dbReference type="SUPFAM" id="SSF47565">
    <property type="entry name" value="Insect pheromone/odorant-binding proteins"/>
    <property type="match status" value="1"/>
</dbReference>
<reference evidence="3" key="1">
    <citation type="journal article" date="2015" name="PLoS ONE">
        <title>Transcriptome-Based Identification of Highly Similar Odorant-Binding Proteins among Neotropical Stink Bugs and Their Egg Parasitoid.</title>
        <authorList>
            <person name="Farias L.R."/>
            <person name="Schimmelpfeng P.H."/>
            <person name="Togawa R.C."/>
            <person name="Costa M.M."/>
            <person name="Grynberg P."/>
            <person name="Martins N.F."/>
            <person name="Borges M."/>
            <person name="Blassioli-Moraes M.C."/>
            <person name="Laumann R.A."/>
            <person name="Bao S.N."/>
            <person name="Paula D.P."/>
        </authorList>
    </citation>
    <scope>NUCLEOTIDE SEQUENCE</scope>
</reference>
<evidence type="ECO:0000256" key="1">
    <source>
        <dbReference type="ARBA" id="ARBA00022729"/>
    </source>
</evidence>
<dbReference type="GO" id="GO:0005615">
    <property type="term" value="C:extracellular space"/>
    <property type="evidence" value="ECO:0007669"/>
    <property type="project" value="TreeGrafter"/>
</dbReference>
<protein>
    <submittedName>
        <fullName evidence="3">Putative odorant-binding protein 3</fullName>
    </submittedName>
</protein>
<proteinExistence type="evidence at transcript level"/>
<dbReference type="Pfam" id="PF01395">
    <property type="entry name" value="PBP_GOBP"/>
    <property type="match status" value="1"/>
</dbReference>
<sequence length="155" mass="17530">MNSITIMVFALFYIGFVSADVQDELRSQLEECKSSFNVSEDEIKGITLKQPPSSHEGKCYLHCIFSRMDVMTEEGKMNAEGMKGVVREIPNIKESDLKKLEKVADKCSEVSLGEDRCENAVTIYNCINTESDQLGVKGPEENWCTQQTYRRPVCD</sequence>
<dbReference type="SMART" id="SM00708">
    <property type="entry name" value="PhBP"/>
    <property type="match status" value="1"/>
</dbReference>
<dbReference type="EMBL" id="KM213228">
    <property type="protein sequence ID" value="AIU64820.1"/>
    <property type="molecule type" value="mRNA"/>
</dbReference>
<dbReference type="GO" id="GO:0007608">
    <property type="term" value="P:sensory perception of smell"/>
    <property type="evidence" value="ECO:0007669"/>
    <property type="project" value="TreeGrafter"/>
</dbReference>
<dbReference type="Gene3D" id="1.10.238.20">
    <property type="entry name" value="Pheromone/general odorant binding protein domain"/>
    <property type="match status" value="1"/>
</dbReference>
<feature type="chain" id="PRO_5001937048" evidence="2">
    <location>
        <begin position="20"/>
        <end position="155"/>
    </location>
</feature>
<keyword evidence="1 2" id="KW-0732">Signal</keyword>
<dbReference type="GO" id="GO:0005549">
    <property type="term" value="F:odorant binding"/>
    <property type="evidence" value="ECO:0007669"/>
    <property type="project" value="InterPro"/>
</dbReference>
<dbReference type="AlphaFoldDB" id="A0A097QH60"/>